<proteinExistence type="predicted"/>
<evidence type="ECO:0000256" key="2">
    <source>
        <dbReference type="SAM" id="SignalP"/>
    </source>
</evidence>
<evidence type="ECO:0000256" key="1">
    <source>
        <dbReference type="SAM" id="MobiDB-lite"/>
    </source>
</evidence>
<dbReference type="Proteomes" id="UP001311799">
    <property type="component" value="Unassembled WGS sequence"/>
</dbReference>
<reference evidence="3 4" key="1">
    <citation type="submission" date="2023-10" db="EMBL/GenBank/DDBJ databases">
        <title>Comparative genomics analysis reveals potential genetic determinants of host preference in Cryptosporidium xiaoi.</title>
        <authorList>
            <person name="Xiao L."/>
            <person name="Li J."/>
        </authorList>
    </citation>
    <scope>NUCLEOTIDE SEQUENCE [LARGE SCALE GENOMIC DNA]</scope>
    <source>
        <strain evidence="3 4">52996</strain>
    </source>
</reference>
<dbReference type="AlphaFoldDB" id="A0AAV9XTZ4"/>
<gene>
    <name evidence="3" type="ORF">RS030_81474</name>
</gene>
<feature type="compositionally biased region" description="Polar residues" evidence="1">
    <location>
        <begin position="201"/>
        <end position="220"/>
    </location>
</feature>
<feature type="chain" id="PRO_5043934145" evidence="2">
    <location>
        <begin position="23"/>
        <end position="220"/>
    </location>
</feature>
<keyword evidence="2" id="KW-0732">Signal</keyword>
<keyword evidence="4" id="KW-1185">Reference proteome</keyword>
<sequence length="220" mass="24676">MKLSIFILNLFGFLQFYKLVESTPITYEGINYSSEDCFLDEGRVCVNTSSVVLNRGMNPGGFLIMECLIKDAGGGFNLDPIIQIQASTPSNYTTLLYNINHDSTEIFDLSWSISQAKETLPDGINFSKNDTIHFAVGIDTNSASTIVVNSKNVLRLGFKGTEHLTRFKSKKSKYCIWKYEMSLTFPKTKTNVKYVPETQDNENNNSTESVQVNSTENVLT</sequence>
<name>A0AAV9XTZ4_9CRYT</name>
<comment type="caution">
    <text evidence="3">The sequence shown here is derived from an EMBL/GenBank/DDBJ whole genome shotgun (WGS) entry which is preliminary data.</text>
</comment>
<feature type="signal peptide" evidence="2">
    <location>
        <begin position="1"/>
        <end position="22"/>
    </location>
</feature>
<protein>
    <submittedName>
        <fullName evidence="3">Uncharacterized protein</fullName>
    </submittedName>
</protein>
<organism evidence="3 4">
    <name type="scientific">Cryptosporidium xiaoi</name>
    <dbReference type="NCBI Taxonomy" id="659607"/>
    <lineage>
        <taxon>Eukaryota</taxon>
        <taxon>Sar</taxon>
        <taxon>Alveolata</taxon>
        <taxon>Apicomplexa</taxon>
        <taxon>Conoidasida</taxon>
        <taxon>Coccidia</taxon>
        <taxon>Eucoccidiorida</taxon>
        <taxon>Eimeriorina</taxon>
        <taxon>Cryptosporidiidae</taxon>
        <taxon>Cryptosporidium</taxon>
    </lineage>
</organism>
<accession>A0AAV9XTZ4</accession>
<dbReference type="EMBL" id="JAWDEY010000036">
    <property type="protein sequence ID" value="KAK6587665.1"/>
    <property type="molecule type" value="Genomic_DNA"/>
</dbReference>
<evidence type="ECO:0000313" key="3">
    <source>
        <dbReference type="EMBL" id="KAK6587665.1"/>
    </source>
</evidence>
<evidence type="ECO:0000313" key="4">
    <source>
        <dbReference type="Proteomes" id="UP001311799"/>
    </source>
</evidence>
<feature type="region of interest" description="Disordered" evidence="1">
    <location>
        <begin position="197"/>
        <end position="220"/>
    </location>
</feature>